<evidence type="ECO:0000256" key="1">
    <source>
        <dbReference type="ARBA" id="ARBA00007951"/>
    </source>
</evidence>
<evidence type="ECO:0000256" key="3">
    <source>
        <dbReference type="ARBA" id="ARBA00022729"/>
    </source>
</evidence>
<name>A0A7I8K1R0_SPIIN</name>
<comment type="similarity">
    <text evidence="1">Belongs to the glycosyl hydrolase 29 family.</text>
</comment>
<dbReference type="GO" id="GO:0005764">
    <property type="term" value="C:lysosome"/>
    <property type="evidence" value="ECO:0007669"/>
    <property type="project" value="TreeGrafter"/>
</dbReference>
<sequence length="527" mass="58374">MAGCPLFLLWFLATLSLLSAIVGFPSYSPSSTSDSPPRRRPPPLPVLPVPSASQLSWQLGEMAMFLHFGPNTFTDSEWGSGRVDPGVFNPADLDARQWTRAAAEGGFSRLVITAKHHDGFCLWPSAYTNYSVRSSSWRAGRGDVVAELAAAAREAGVGMGIYLSPWDRHEPCYGKTTEYNEYFLGQMAELLTGYGEIKEVFLDGAKGKDSTDMEYFFDSWFKVIHQHQPEAVIFSDSGPDSRWVGNEAGAAGRTCWSLFNQSDVAIGHTTESYSSEGDPVGRDWVPAECDVSIRPGWFWHSKEQPKSAADLLEIYYSSVGRNCFLILNVPPNSSGLISREDLQVLQEFSKLRRTIFSQNLAQDAVATASSTRGGGSGGDPSFGASCVLQEGIFSYWAPEEGGGKWEILLDLRRPVRFNVFQVQEPIQMGQRISSFHVDAIIDGAWETIAYGTTVGYKRLLRLPLVESEYLRLVIDGARADPLVSYMGIYLDEFSTTHHWKRMRIPSGSKKSHLLRQPASMHDGYQVA</sequence>
<keyword evidence="10" id="KW-1185">Reference proteome</keyword>
<evidence type="ECO:0000256" key="5">
    <source>
        <dbReference type="ARBA" id="ARBA00023295"/>
    </source>
</evidence>
<feature type="signal peptide" evidence="7">
    <location>
        <begin position="1"/>
        <end position="23"/>
    </location>
</feature>
<dbReference type="OrthoDB" id="6039950at2759"/>
<evidence type="ECO:0000256" key="7">
    <source>
        <dbReference type="SAM" id="SignalP"/>
    </source>
</evidence>
<accession>A0A7I8K1R0</accession>
<dbReference type="SUPFAM" id="SSF51445">
    <property type="entry name" value="(Trans)glycosidases"/>
    <property type="match status" value="1"/>
</dbReference>
<keyword evidence="4" id="KW-0378">Hydrolase</keyword>
<dbReference type="Pfam" id="PF01120">
    <property type="entry name" value="Alpha_L_fucos"/>
    <property type="match status" value="1"/>
</dbReference>
<dbReference type="Proteomes" id="UP000663760">
    <property type="component" value="Chromosome 2"/>
</dbReference>
<organism evidence="9 10">
    <name type="scientific">Spirodela intermedia</name>
    <name type="common">Intermediate duckweed</name>
    <dbReference type="NCBI Taxonomy" id="51605"/>
    <lineage>
        <taxon>Eukaryota</taxon>
        <taxon>Viridiplantae</taxon>
        <taxon>Streptophyta</taxon>
        <taxon>Embryophyta</taxon>
        <taxon>Tracheophyta</taxon>
        <taxon>Spermatophyta</taxon>
        <taxon>Magnoliopsida</taxon>
        <taxon>Liliopsida</taxon>
        <taxon>Araceae</taxon>
        <taxon>Lemnoideae</taxon>
        <taxon>Spirodela</taxon>
    </lineage>
</organism>
<protein>
    <recommendedName>
        <fullName evidence="2">alpha-L-fucosidase</fullName>
        <ecNumber evidence="2">3.2.1.51</ecNumber>
    </recommendedName>
</protein>
<dbReference type="InterPro" id="IPR057739">
    <property type="entry name" value="Glyco_hydro_29_N"/>
</dbReference>
<evidence type="ECO:0000256" key="2">
    <source>
        <dbReference type="ARBA" id="ARBA00012662"/>
    </source>
</evidence>
<feature type="domain" description="Glycoside hydrolase family 29 N-terminal" evidence="8">
    <location>
        <begin position="87"/>
        <end position="349"/>
    </location>
</feature>
<dbReference type="InterPro" id="IPR008979">
    <property type="entry name" value="Galactose-bd-like_sf"/>
</dbReference>
<evidence type="ECO:0000256" key="4">
    <source>
        <dbReference type="ARBA" id="ARBA00022801"/>
    </source>
</evidence>
<feature type="chain" id="PRO_5029684999" description="alpha-L-fucosidase" evidence="7">
    <location>
        <begin position="24"/>
        <end position="527"/>
    </location>
</feature>
<evidence type="ECO:0000256" key="6">
    <source>
        <dbReference type="SAM" id="MobiDB-lite"/>
    </source>
</evidence>
<dbReference type="Gene3D" id="2.60.120.260">
    <property type="entry name" value="Galactose-binding domain-like"/>
    <property type="match status" value="1"/>
</dbReference>
<keyword evidence="5" id="KW-0326">Glycosidase</keyword>
<reference evidence="9" key="1">
    <citation type="submission" date="2020-02" db="EMBL/GenBank/DDBJ databases">
        <authorList>
            <person name="Scholz U."/>
            <person name="Mascher M."/>
            <person name="Fiebig A."/>
        </authorList>
    </citation>
    <scope>NUCLEOTIDE SEQUENCE</scope>
</reference>
<evidence type="ECO:0000313" key="9">
    <source>
        <dbReference type="EMBL" id="CAA7390838.1"/>
    </source>
</evidence>
<dbReference type="SUPFAM" id="SSF49785">
    <property type="entry name" value="Galactose-binding domain-like"/>
    <property type="match status" value="1"/>
</dbReference>
<dbReference type="PANTHER" id="PTHR10030:SF27">
    <property type="entry name" value="ALPHA-L-FUCOSIDASE 1"/>
    <property type="match status" value="1"/>
</dbReference>
<dbReference type="PANTHER" id="PTHR10030">
    <property type="entry name" value="ALPHA-L-FUCOSIDASE"/>
    <property type="match status" value="1"/>
</dbReference>
<dbReference type="GO" id="GO:0004560">
    <property type="term" value="F:alpha-L-fucosidase activity"/>
    <property type="evidence" value="ECO:0007669"/>
    <property type="project" value="UniProtKB-EC"/>
</dbReference>
<dbReference type="EC" id="3.2.1.51" evidence="2"/>
<dbReference type="SMART" id="SM00812">
    <property type="entry name" value="Alpha_L_fucos"/>
    <property type="match status" value="1"/>
</dbReference>
<evidence type="ECO:0000259" key="8">
    <source>
        <dbReference type="Pfam" id="PF01120"/>
    </source>
</evidence>
<dbReference type="InterPro" id="IPR000933">
    <property type="entry name" value="Glyco_hydro_29"/>
</dbReference>
<feature type="region of interest" description="Disordered" evidence="6">
    <location>
        <begin position="27"/>
        <end position="47"/>
    </location>
</feature>
<dbReference type="GO" id="GO:0016139">
    <property type="term" value="P:glycoside catabolic process"/>
    <property type="evidence" value="ECO:0007669"/>
    <property type="project" value="TreeGrafter"/>
</dbReference>
<dbReference type="EMBL" id="LR746265">
    <property type="protein sequence ID" value="CAA7390838.1"/>
    <property type="molecule type" value="Genomic_DNA"/>
</dbReference>
<dbReference type="SMR" id="A0A7I8K1R0"/>
<gene>
    <name evidence="9" type="ORF">SI8410_02002257</name>
</gene>
<dbReference type="InterPro" id="IPR017853">
    <property type="entry name" value="GH"/>
</dbReference>
<dbReference type="GO" id="GO:0006004">
    <property type="term" value="P:fucose metabolic process"/>
    <property type="evidence" value="ECO:0007669"/>
    <property type="project" value="TreeGrafter"/>
</dbReference>
<dbReference type="AlphaFoldDB" id="A0A7I8K1R0"/>
<evidence type="ECO:0000313" key="10">
    <source>
        <dbReference type="Proteomes" id="UP000663760"/>
    </source>
</evidence>
<dbReference type="FunFam" id="3.20.20.80:FF:000052">
    <property type="entry name" value="Putative alpha-L-fucosidase 1"/>
    <property type="match status" value="1"/>
</dbReference>
<keyword evidence="3 7" id="KW-0732">Signal</keyword>
<dbReference type="Gene3D" id="3.20.20.80">
    <property type="entry name" value="Glycosidases"/>
    <property type="match status" value="1"/>
</dbReference>
<proteinExistence type="inferred from homology"/>